<dbReference type="InterPro" id="IPR018114">
    <property type="entry name" value="TRYPSIN_HIS"/>
</dbReference>
<reference evidence="3" key="1">
    <citation type="journal article" date="2019" name="Int. J. Syst. Evol. Microbiol.">
        <title>The Global Catalogue of Microorganisms (GCM) 10K type strain sequencing project: providing services to taxonomists for standard genome sequencing and annotation.</title>
        <authorList>
            <consortium name="The Broad Institute Genomics Platform"/>
            <consortium name="The Broad Institute Genome Sequencing Center for Infectious Disease"/>
            <person name="Wu L."/>
            <person name="Ma J."/>
        </authorList>
    </citation>
    <scope>NUCLEOTIDE SEQUENCE [LARGE SCALE GENOMIC DNA]</scope>
    <source>
        <strain evidence="3">JCM 17938</strain>
    </source>
</reference>
<dbReference type="PROSITE" id="PS00134">
    <property type="entry name" value="TRYPSIN_HIS"/>
    <property type="match status" value="1"/>
</dbReference>
<dbReference type="SUPFAM" id="SSF50494">
    <property type="entry name" value="Trypsin-like serine proteases"/>
    <property type="match status" value="1"/>
</dbReference>
<keyword evidence="1" id="KW-0732">Signal</keyword>
<proteinExistence type="predicted"/>
<evidence type="ECO:0000256" key="1">
    <source>
        <dbReference type="ARBA" id="ARBA00022729"/>
    </source>
</evidence>
<gene>
    <name evidence="2" type="ORF">GCM10023195_67240</name>
</gene>
<dbReference type="InterPro" id="IPR043504">
    <property type="entry name" value="Peptidase_S1_PA_chymotrypsin"/>
</dbReference>
<dbReference type="InterPro" id="IPR009003">
    <property type="entry name" value="Peptidase_S1_PA"/>
</dbReference>
<dbReference type="PROSITE" id="PS51257">
    <property type="entry name" value="PROKAR_LIPOPROTEIN"/>
    <property type="match status" value="1"/>
</dbReference>
<accession>A0ABP8TVL0</accession>
<organism evidence="2 3">
    <name type="scientific">Actinoallomurus liliacearum</name>
    <dbReference type="NCBI Taxonomy" id="1080073"/>
    <lineage>
        <taxon>Bacteria</taxon>
        <taxon>Bacillati</taxon>
        <taxon>Actinomycetota</taxon>
        <taxon>Actinomycetes</taxon>
        <taxon>Streptosporangiales</taxon>
        <taxon>Thermomonosporaceae</taxon>
        <taxon>Actinoallomurus</taxon>
    </lineage>
</organism>
<name>A0ABP8TVL0_9ACTN</name>
<dbReference type="Proteomes" id="UP001500212">
    <property type="component" value="Unassembled WGS sequence"/>
</dbReference>
<dbReference type="Gene3D" id="2.40.10.10">
    <property type="entry name" value="Trypsin-like serine proteases"/>
    <property type="match status" value="2"/>
</dbReference>
<dbReference type="Pfam" id="PF13365">
    <property type="entry name" value="Trypsin_2"/>
    <property type="match status" value="1"/>
</dbReference>
<dbReference type="PANTHER" id="PTHR15462">
    <property type="entry name" value="SERINE PROTEASE"/>
    <property type="match status" value="1"/>
</dbReference>
<dbReference type="InterPro" id="IPR050966">
    <property type="entry name" value="Glutamyl_endopeptidase"/>
</dbReference>
<protein>
    <recommendedName>
        <fullName evidence="4">Serine protease</fullName>
    </recommendedName>
</protein>
<dbReference type="EMBL" id="BAABHJ010000027">
    <property type="protein sequence ID" value="GAA4615278.1"/>
    <property type="molecule type" value="Genomic_DNA"/>
</dbReference>
<evidence type="ECO:0000313" key="3">
    <source>
        <dbReference type="Proteomes" id="UP001500212"/>
    </source>
</evidence>
<evidence type="ECO:0000313" key="2">
    <source>
        <dbReference type="EMBL" id="GAA4615278.1"/>
    </source>
</evidence>
<evidence type="ECO:0008006" key="4">
    <source>
        <dbReference type="Google" id="ProtNLM"/>
    </source>
</evidence>
<sequence>MHTNRRIVLTVSACTVVAIGCGLAFRSGGHSSATAVAQNVSAGGTRETASYWTAARMKAATPLDRRKPSQAPFQTSTAIPRAATFTGIPTVGRLFSHSKTGDHYCTASVVYSTKHNLALTAAHCIYSYNSSTKTGYYRDKVAFVPQYDAGNAPYGVWAAKSLLVHSGWKARADPDLDFGFVTLAKDPTSGKNVADLTGSNRLTPNTALPETVHVVGYPASGTSSNDRAVQCDTTAIHRFKYQLAFDCDGFTGGTSGSPWLWKYDPVKRQGKVIGVLGGYHLGGDSSRRSYSSLLDKDIAGLRDQAERAG</sequence>
<keyword evidence="3" id="KW-1185">Reference proteome</keyword>
<comment type="caution">
    <text evidence="2">The sequence shown here is derived from an EMBL/GenBank/DDBJ whole genome shotgun (WGS) entry which is preliminary data.</text>
</comment>